<dbReference type="SUPFAM" id="SSF53686">
    <property type="entry name" value="Tryptophan synthase beta subunit-like PLP-dependent enzymes"/>
    <property type="match status" value="1"/>
</dbReference>
<dbReference type="GO" id="GO:0004834">
    <property type="term" value="F:tryptophan synthase activity"/>
    <property type="evidence" value="ECO:0007669"/>
    <property type="project" value="UniProtKB-EC"/>
</dbReference>
<reference evidence="1 2" key="1">
    <citation type="journal article" date="2012" name="BMC Genomics">
        <title>Comparative genomic analysis of the genus Staphylococcus including Staphylococcus aureus and its newly described sister species Staphylococcus simiae.</title>
        <authorList>
            <person name="Suzuki H."/>
            <person name="Lefebure T."/>
            <person name="Pavinski Bitar P."/>
            <person name="Stanhope M.J."/>
        </authorList>
    </citation>
    <scope>NUCLEOTIDE SEQUENCE [LARGE SCALE GENOMIC DNA]</scope>
    <source>
        <strain evidence="1 2">CCM 7213</strain>
    </source>
</reference>
<name>G5JGQ6_9STAP</name>
<dbReference type="EC" id="4.2.1.20" evidence="1"/>
<dbReference type="PATRIC" id="fig|911238.3.peg.537"/>
<comment type="caution">
    <text evidence="1">The sequence shown here is derived from an EMBL/GenBank/DDBJ whole genome shotgun (WGS) entry which is preliminary data.</text>
</comment>
<keyword evidence="2" id="KW-1185">Reference proteome</keyword>
<dbReference type="EMBL" id="AEUN01000192">
    <property type="protein sequence ID" value="EHJ08631.1"/>
    <property type="molecule type" value="Genomic_DNA"/>
</dbReference>
<keyword evidence="1" id="KW-0456">Lyase</keyword>
<proteinExistence type="predicted"/>
<sequence>MNKNIQTEADELGFFGQYGGQYVPETLMPAIIELKKAYQLAKNDAAFQQELQYYLKIMLVEKHH</sequence>
<dbReference type="Gene3D" id="3.40.50.1100">
    <property type="match status" value="1"/>
</dbReference>
<dbReference type="Proteomes" id="UP000005413">
    <property type="component" value="Unassembled WGS sequence"/>
</dbReference>
<dbReference type="InterPro" id="IPR036052">
    <property type="entry name" value="TrpB-like_PALP_sf"/>
</dbReference>
<accession>G5JGQ6</accession>
<evidence type="ECO:0000313" key="1">
    <source>
        <dbReference type="EMBL" id="EHJ08631.1"/>
    </source>
</evidence>
<protein>
    <submittedName>
        <fullName evidence="1">Tryptophan synthase subunit beta</fullName>
        <ecNumber evidence="1">4.2.1.20</ecNumber>
    </submittedName>
</protein>
<organism evidence="1 2">
    <name type="scientific">Staphylococcus simiae CCM 7213 = CCUG 51256</name>
    <dbReference type="NCBI Taxonomy" id="911238"/>
    <lineage>
        <taxon>Bacteria</taxon>
        <taxon>Bacillati</taxon>
        <taxon>Bacillota</taxon>
        <taxon>Bacilli</taxon>
        <taxon>Bacillales</taxon>
        <taxon>Staphylococcaceae</taxon>
        <taxon>Staphylococcus</taxon>
    </lineage>
</organism>
<dbReference type="AlphaFoldDB" id="G5JGQ6"/>
<gene>
    <name evidence="1" type="ORF">SS7213T_03145</name>
</gene>
<evidence type="ECO:0000313" key="2">
    <source>
        <dbReference type="Proteomes" id="UP000005413"/>
    </source>
</evidence>